<name>A0A101HRK0_9BACT</name>
<comment type="subcellular location">
    <subcellularLocation>
        <location evidence="6">Cell membrane</location>
        <topology evidence="6">Multi-pass membrane protein</topology>
    </subcellularLocation>
    <subcellularLocation>
        <location evidence="1">Membrane</location>
        <topology evidence="1">Multi-pass membrane protein</topology>
    </subcellularLocation>
</comment>
<evidence type="ECO:0000256" key="2">
    <source>
        <dbReference type="ARBA" id="ARBA00008034"/>
    </source>
</evidence>
<protein>
    <submittedName>
        <fullName evidence="8">ABC-type Mn2+/Zn2+ transport system, permease component</fullName>
    </submittedName>
</protein>
<dbReference type="GO" id="GO:0010043">
    <property type="term" value="P:response to zinc ion"/>
    <property type="evidence" value="ECO:0007669"/>
    <property type="project" value="TreeGrafter"/>
</dbReference>
<comment type="similarity">
    <text evidence="2 6">Belongs to the ABC-3 integral membrane protein family.</text>
</comment>
<dbReference type="Pfam" id="PF00950">
    <property type="entry name" value="ABC-3"/>
    <property type="match status" value="1"/>
</dbReference>
<evidence type="ECO:0000256" key="1">
    <source>
        <dbReference type="ARBA" id="ARBA00004141"/>
    </source>
</evidence>
<evidence type="ECO:0000256" key="7">
    <source>
        <dbReference type="SAM" id="Phobius"/>
    </source>
</evidence>
<evidence type="ECO:0000256" key="3">
    <source>
        <dbReference type="ARBA" id="ARBA00022692"/>
    </source>
</evidence>
<proteinExistence type="inferred from homology"/>
<feature type="transmembrane region" description="Helical" evidence="7">
    <location>
        <begin position="66"/>
        <end position="84"/>
    </location>
</feature>
<dbReference type="Proteomes" id="UP000054092">
    <property type="component" value="Unassembled WGS sequence"/>
</dbReference>
<keyword evidence="4 7" id="KW-1133">Transmembrane helix</keyword>
<dbReference type="PANTHER" id="PTHR30477:SF0">
    <property type="entry name" value="METAL TRANSPORT SYSTEM MEMBRANE PROTEIN TM_0125-RELATED"/>
    <property type="match status" value="1"/>
</dbReference>
<feature type="transmembrane region" description="Helical" evidence="7">
    <location>
        <begin position="137"/>
        <end position="159"/>
    </location>
</feature>
<keyword evidence="6" id="KW-0813">Transport</keyword>
<evidence type="ECO:0000313" key="8">
    <source>
        <dbReference type="EMBL" id="KUK81524.1"/>
    </source>
</evidence>
<evidence type="ECO:0000256" key="5">
    <source>
        <dbReference type="ARBA" id="ARBA00023136"/>
    </source>
</evidence>
<feature type="transmembrane region" description="Helical" evidence="7">
    <location>
        <begin position="18"/>
        <end position="38"/>
    </location>
</feature>
<dbReference type="AlphaFoldDB" id="A0A101HRK0"/>
<feature type="transmembrane region" description="Helical" evidence="7">
    <location>
        <begin position="196"/>
        <end position="217"/>
    </location>
</feature>
<evidence type="ECO:0000313" key="9">
    <source>
        <dbReference type="Proteomes" id="UP000054092"/>
    </source>
</evidence>
<dbReference type="PATRIC" id="fig|1184387.3.peg.765"/>
<dbReference type="InterPro" id="IPR037294">
    <property type="entry name" value="ABC_BtuC-like"/>
</dbReference>
<sequence>MIQDFVKDIISYGFLRNALVAAILVSSLTGVFSSVVVLRRIEFIGDGAAHATFGGIAFGLLLGTDYLLMAAITAVVFAIAVSYFTRRNKLSESSVIGILLPLSMSLGVIALSFVKGYTPDVMGLFFGNILMVTSEDVWLLIAANLVAMAFFTIFYRELLYYSYDEGMAKHYGVPVGAIHYAVLIGISLSVVSSVKIAGIILVTAFLVIPAVAAKLIARSFRSMIVFSVSLAVVASIIGIFVSYVLDMPPGPVIVVALFLEFLLSASLKRFIGKES</sequence>
<dbReference type="Gene3D" id="1.10.3470.10">
    <property type="entry name" value="ABC transporter involved in vitamin B12 uptake, BtuC"/>
    <property type="match status" value="1"/>
</dbReference>
<dbReference type="EMBL" id="LGGP01000051">
    <property type="protein sequence ID" value="KUK81524.1"/>
    <property type="molecule type" value="Genomic_DNA"/>
</dbReference>
<dbReference type="GO" id="GO:0043190">
    <property type="term" value="C:ATP-binding cassette (ABC) transporter complex"/>
    <property type="evidence" value="ECO:0007669"/>
    <property type="project" value="InterPro"/>
</dbReference>
<feature type="transmembrane region" description="Helical" evidence="7">
    <location>
        <begin position="171"/>
        <end position="190"/>
    </location>
</feature>
<keyword evidence="5 7" id="KW-0472">Membrane</keyword>
<keyword evidence="3 6" id="KW-0812">Transmembrane</keyword>
<feature type="transmembrane region" description="Helical" evidence="7">
    <location>
        <begin position="96"/>
        <end position="117"/>
    </location>
</feature>
<gene>
    <name evidence="8" type="ORF">XD94_0436</name>
</gene>
<dbReference type="GO" id="GO:0055085">
    <property type="term" value="P:transmembrane transport"/>
    <property type="evidence" value="ECO:0007669"/>
    <property type="project" value="InterPro"/>
</dbReference>
<evidence type="ECO:0000256" key="4">
    <source>
        <dbReference type="ARBA" id="ARBA00022989"/>
    </source>
</evidence>
<dbReference type="SUPFAM" id="SSF81345">
    <property type="entry name" value="ABC transporter involved in vitamin B12 uptake, BtuC"/>
    <property type="match status" value="1"/>
</dbReference>
<reference evidence="9" key="1">
    <citation type="journal article" date="2015" name="MBio">
        <title>Genome-Resolved Metagenomic Analysis Reveals Roles for Candidate Phyla and Other Microbial Community Members in Biogeochemical Transformations in Oil Reservoirs.</title>
        <authorList>
            <person name="Hu P."/>
            <person name="Tom L."/>
            <person name="Singh A."/>
            <person name="Thomas B.C."/>
            <person name="Baker B.J."/>
            <person name="Piceno Y.M."/>
            <person name="Andersen G.L."/>
            <person name="Banfield J.F."/>
        </authorList>
    </citation>
    <scope>NUCLEOTIDE SEQUENCE [LARGE SCALE GENOMIC DNA]</scope>
</reference>
<comment type="caution">
    <text evidence="8">The sequence shown here is derived from an EMBL/GenBank/DDBJ whole genome shotgun (WGS) entry which is preliminary data.</text>
</comment>
<dbReference type="InterPro" id="IPR001626">
    <property type="entry name" value="ABC_TroCD"/>
</dbReference>
<organism evidence="8 9">
    <name type="scientific">Mesotoga prima</name>
    <dbReference type="NCBI Taxonomy" id="1184387"/>
    <lineage>
        <taxon>Bacteria</taxon>
        <taxon>Thermotogati</taxon>
        <taxon>Thermotogota</taxon>
        <taxon>Thermotogae</taxon>
        <taxon>Kosmotogales</taxon>
        <taxon>Kosmotogaceae</taxon>
        <taxon>Mesotoga</taxon>
    </lineage>
</organism>
<evidence type="ECO:0000256" key="6">
    <source>
        <dbReference type="RuleBase" id="RU003943"/>
    </source>
</evidence>
<feature type="transmembrane region" description="Helical" evidence="7">
    <location>
        <begin position="224"/>
        <end position="245"/>
    </location>
</feature>
<dbReference type="PANTHER" id="PTHR30477">
    <property type="entry name" value="ABC-TRANSPORTER METAL-BINDING PROTEIN"/>
    <property type="match status" value="1"/>
</dbReference>
<feature type="transmembrane region" description="Helical" evidence="7">
    <location>
        <begin position="251"/>
        <end position="271"/>
    </location>
</feature>
<dbReference type="CDD" id="cd06550">
    <property type="entry name" value="TM_ABC_iron-siderophores_like"/>
    <property type="match status" value="1"/>
</dbReference>
<accession>A0A101HRK0</accession>